<dbReference type="InterPro" id="IPR007235">
    <property type="entry name" value="Glyco_trans_28_C"/>
</dbReference>
<feature type="binding site" evidence="10">
    <location>
        <position position="165"/>
    </location>
    <ligand>
        <name>UDP-N-acetyl-alpha-D-glucosamine</name>
        <dbReference type="ChEBI" id="CHEBI:57705"/>
    </ligand>
</feature>
<dbReference type="EC" id="2.4.1.227" evidence="10"/>
<reference evidence="13 14" key="1">
    <citation type="journal article" date="2015" name="Nature">
        <title>rRNA introns, odd ribosomes, and small enigmatic genomes across a large radiation of phyla.</title>
        <authorList>
            <person name="Brown C.T."/>
            <person name="Hug L.A."/>
            <person name="Thomas B.C."/>
            <person name="Sharon I."/>
            <person name="Castelle C.J."/>
            <person name="Singh A."/>
            <person name="Wilkins M.J."/>
            <person name="Williams K.H."/>
            <person name="Banfield J.F."/>
        </authorList>
    </citation>
    <scope>NUCLEOTIDE SEQUENCE [LARGE SCALE GENOMIC DNA]</scope>
</reference>
<dbReference type="InterPro" id="IPR004276">
    <property type="entry name" value="GlycoTrans_28_N"/>
</dbReference>
<comment type="pathway">
    <text evidence="10">Cell wall biogenesis; peptidoglycan biosynthesis.</text>
</comment>
<dbReference type="PANTHER" id="PTHR21015">
    <property type="entry name" value="UDP-N-ACETYLGLUCOSAMINE--N-ACETYLMURAMYL-(PENTAPEPTIDE) PYROPHOSPHORYL-UNDECAPRENOL N-ACETYLGLUCOSAMINE TRANSFERASE 1"/>
    <property type="match status" value="1"/>
</dbReference>
<evidence type="ECO:0000313" key="14">
    <source>
        <dbReference type="Proteomes" id="UP000034705"/>
    </source>
</evidence>
<dbReference type="GO" id="GO:0051991">
    <property type="term" value="F:UDP-N-acetyl-D-glucosamine:N-acetylmuramoyl-L-alanyl-D-glutamyl-meso-2,6-diaminopimelyl-D-alanyl-D-alanine-diphosphoundecaprenol 4-beta-N-acetylglucosaminlytransferase activity"/>
    <property type="evidence" value="ECO:0007669"/>
    <property type="project" value="RHEA"/>
</dbReference>
<evidence type="ECO:0000259" key="12">
    <source>
        <dbReference type="Pfam" id="PF04101"/>
    </source>
</evidence>
<dbReference type="GO" id="GO:0005886">
    <property type="term" value="C:plasma membrane"/>
    <property type="evidence" value="ECO:0007669"/>
    <property type="project" value="UniProtKB-SubCell"/>
</dbReference>
<dbReference type="UniPathway" id="UPA00219"/>
<dbReference type="Pfam" id="PF04101">
    <property type="entry name" value="Glyco_tran_28_C"/>
    <property type="match status" value="1"/>
</dbReference>
<comment type="caution">
    <text evidence="13">The sequence shown here is derived from an EMBL/GenBank/DDBJ whole genome shotgun (WGS) entry which is preliminary data.</text>
</comment>
<evidence type="ECO:0000256" key="8">
    <source>
        <dbReference type="ARBA" id="ARBA00023306"/>
    </source>
</evidence>
<dbReference type="GO" id="GO:0050511">
    <property type="term" value="F:undecaprenyldiphospho-muramoylpentapeptide beta-N-acetylglucosaminyltransferase activity"/>
    <property type="evidence" value="ECO:0007669"/>
    <property type="project" value="UniProtKB-UniRule"/>
</dbReference>
<evidence type="ECO:0000256" key="9">
    <source>
        <dbReference type="ARBA" id="ARBA00023316"/>
    </source>
</evidence>
<dbReference type="GO" id="GO:0051301">
    <property type="term" value="P:cell division"/>
    <property type="evidence" value="ECO:0007669"/>
    <property type="project" value="UniProtKB-KW"/>
</dbReference>
<keyword evidence="1 10" id="KW-1003">Cell membrane</keyword>
<dbReference type="CDD" id="cd03785">
    <property type="entry name" value="GT28_MurG"/>
    <property type="match status" value="1"/>
</dbReference>
<evidence type="ECO:0000256" key="5">
    <source>
        <dbReference type="ARBA" id="ARBA00022960"/>
    </source>
</evidence>
<evidence type="ECO:0000313" key="13">
    <source>
        <dbReference type="EMBL" id="KKU34264.1"/>
    </source>
</evidence>
<evidence type="ECO:0000256" key="3">
    <source>
        <dbReference type="ARBA" id="ARBA00022676"/>
    </source>
</evidence>
<comment type="function">
    <text evidence="10">Cell wall formation. Catalyzes the transfer of a GlcNAc subunit on undecaprenyl-pyrophosphoryl-MurNAc-pentapeptide (lipid intermediate I) to form undecaprenyl-pyrophosphoryl-MurNAc-(pentapeptide)GlcNAc (lipid intermediate II).</text>
</comment>
<keyword evidence="6 10" id="KW-0573">Peptidoglycan synthesis</keyword>
<dbReference type="Proteomes" id="UP000034705">
    <property type="component" value="Unassembled WGS sequence"/>
</dbReference>
<evidence type="ECO:0000256" key="1">
    <source>
        <dbReference type="ARBA" id="ARBA00022475"/>
    </source>
</evidence>
<dbReference type="GO" id="GO:0009252">
    <property type="term" value="P:peptidoglycan biosynthetic process"/>
    <property type="evidence" value="ECO:0007669"/>
    <property type="project" value="UniProtKB-UniRule"/>
</dbReference>
<dbReference type="Gene3D" id="3.40.50.2000">
    <property type="entry name" value="Glycogen Phosphorylase B"/>
    <property type="match status" value="2"/>
</dbReference>
<feature type="domain" description="Glycosyltransferase family 28 N-terminal" evidence="11">
    <location>
        <begin position="3"/>
        <end position="142"/>
    </location>
</feature>
<dbReference type="PANTHER" id="PTHR21015:SF22">
    <property type="entry name" value="GLYCOSYLTRANSFERASE"/>
    <property type="match status" value="1"/>
</dbReference>
<dbReference type="EMBL" id="LCMG01000002">
    <property type="protein sequence ID" value="KKU34264.1"/>
    <property type="molecule type" value="Genomic_DNA"/>
</dbReference>
<sequence length="356" mass="38749">MNVLFAGGGTLGPVTPLLAVVQAWKAQESGVSFFWAGTPHGPEREVVEKAGIPFFQIIVARLPRYLSLEWVKLPFVFLRALRQSWCLISKVKPDVIGAAGGYTSVPIVFVGWMRGIPSWIHQMDGEPLLSNRLLAPFATRITVTWPDMVYAFPAFKTVVLGNPVRADILEGSLEKAKEIFSLDLSLPTVLILGGGSGSRWINQTIAGVVPWILERANVIHQVGKGKIVEGVKVMGERYHTVELLTDALPHAFAVADVVICRAGMGTLTELVALQKPTILIPLPDSPQEANAKKAKEAGGAIVIDQKMDGGPEIKQVLGRLLNNRDERQVLGESLGKLFQTKVIEPIVDMLRKMGEG</sequence>
<dbReference type="GO" id="GO:0005975">
    <property type="term" value="P:carbohydrate metabolic process"/>
    <property type="evidence" value="ECO:0007669"/>
    <property type="project" value="InterPro"/>
</dbReference>
<keyword evidence="4 10" id="KW-0808">Transferase</keyword>
<keyword evidence="7 10" id="KW-0472">Membrane</keyword>
<feature type="binding site" evidence="10">
    <location>
        <position position="287"/>
    </location>
    <ligand>
        <name>UDP-N-acetyl-alpha-D-glucosamine</name>
        <dbReference type="ChEBI" id="CHEBI:57705"/>
    </ligand>
</feature>
<keyword evidence="3 10" id="KW-0328">Glycosyltransferase</keyword>
<accession>A0A0G1PN89</accession>
<dbReference type="HAMAP" id="MF_00033">
    <property type="entry name" value="MurG"/>
    <property type="match status" value="1"/>
</dbReference>
<name>A0A0G1PN89_9BACT</name>
<organism evidence="13 14">
    <name type="scientific">Candidatus Uhrbacteria bacterium GW2011_GWF2_46_218</name>
    <dbReference type="NCBI Taxonomy" id="1619001"/>
    <lineage>
        <taxon>Bacteria</taxon>
        <taxon>Candidatus Uhriibacteriota</taxon>
    </lineage>
</organism>
<evidence type="ECO:0000259" key="11">
    <source>
        <dbReference type="Pfam" id="PF03033"/>
    </source>
</evidence>
<comment type="subcellular location">
    <subcellularLocation>
        <location evidence="10">Cell membrane</location>
        <topology evidence="10">Peripheral membrane protein</topology>
        <orientation evidence="10">Cytoplasmic side</orientation>
    </subcellularLocation>
</comment>
<evidence type="ECO:0000256" key="4">
    <source>
        <dbReference type="ARBA" id="ARBA00022679"/>
    </source>
</evidence>
<keyword evidence="5 10" id="KW-0133">Cell shape</keyword>
<proteinExistence type="inferred from homology"/>
<gene>
    <name evidence="10" type="primary">murG</name>
    <name evidence="13" type="ORF">UX45_C0002G0061</name>
</gene>
<comment type="caution">
    <text evidence="10">Lacks conserved residue(s) required for the propagation of feature annotation.</text>
</comment>
<feature type="domain" description="Glycosyl transferase family 28 C-terminal" evidence="12">
    <location>
        <begin position="188"/>
        <end position="326"/>
    </location>
</feature>
<evidence type="ECO:0000256" key="7">
    <source>
        <dbReference type="ARBA" id="ARBA00023136"/>
    </source>
</evidence>
<protein>
    <recommendedName>
        <fullName evidence="10">UDP-N-acetylglucosamine--N-acetylmuramyl-(pentapeptide) pyrophosphoryl-undecaprenol N-acetylglucosamine transferase</fullName>
        <ecNumber evidence="10">2.4.1.227</ecNumber>
    </recommendedName>
    <alternativeName>
        <fullName evidence="10">Undecaprenyl-PP-MurNAc-pentapeptide-UDPGlcNAc GlcNAc transferase</fullName>
    </alternativeName>
</protein>
<dbReference type="InterPro" id="IPR006009">
    <property type="entry name" value="GlcNAc_MurG"/>
</dbReference>
<dbReference type="GO" id="GO:0008360">
    <property type="term" value="P:regulation of cell shape"/>
    <property type="evidence" value="ECO:0007669"/>
    <property type="project" value="UniProtKB-KW"/>
</dbReference>
<keyword evidence="8 10" id="KW-0131">Cell cycle</keyword>
<evidence type="ECO:0000256" key="2">
    <source>
        <dbReference type="ARBA" id="ARBA00022618"/>
    </source>
</evidence>
<comment type="catalytic activity">
    <reaction evidence="10">
        <text>di-trans,octa-cis-undecaprenyl diphospho-N-acetyl-alpha-D-muramoyl-L-alanyl-D-glutamyl-meso-2,6-diaminopimeloyl-D-alanyl-D-alanine + UDP-N-acetyl-alpha-D-glucosamine = di-trans,octa-cis-undecaprenyl diphospho-[N-acetyl-alpha-D-glucosaminyl-(1-&gt;4)]-N-acetyl-alpha-D-muramoyl-L-alanyl-D-glutamyl-meso-2,6-diaminopimeloyl-D-alanyl-D-alanine + UDP + H(+)</text>
        <dbReference type="Rhea" id="RHEA:31227"/>
        <dbReference type="ChEBI" id="CHEBI:15378"/>
        <dbReference type="ChEBI" id="CHEBI:57705"/>
        <dbReference type="ChEBI" id="CHEBI:58223"/>
        <dbReference type="ChEBI" id="CHEBI:61387"/>
        <dbReference type="ChEBI" id="CHEBI:61388"/>
        <dbReference type="EC" id="2.4.1.227"/>
    </reaction>
</comment>
<keyword evidence="9 10" id="KW-0961">Cell wall biogenesis/degradation</keyword>
<comment type="similarity">
    <text evidence="10">Belongs to the glycosyltransferase 28 family. MurG subfamily.</text>
</comment>
<dbReference type="GO" id="GO:0071555">
    <property type="term" value="P:cell wall organization"/>
    <property type="evidence" value="ECO:0007669"/>
    <property type="project" value="UniProtKB-KW"/>
</dbReference>
<evidence type="ECO:0000256" key="10">
    <source>
        <dbReference type="HAMAP-Rule" id="MF_00033"/>
    </source>
</evidence>
<dbReference type="SUPFAM" id="SSF53756">
    <property type="entry name" value="UDP-Glycosyltransferase/glycogen phosphorylase"/>
    <property type="match status" value="1"/>
</dbReference>
<keyword evidence="2 10" id="KW-0132">Cell division</keyword>
<dbReference type="AlphaFoldDB" id="A0A0G1PN89"/>
<dbReference type="Pfam" id="PF03033">
    <property type="entry name" value="Glyco_transf_28"/>
    <property type="match status" value="1"/>
</dbReference>
<evidence type="ECO:0000256" key="6">
    <source>
        <dbReference type="ARBA" id="ARBA00022984"/>
    </source>
</evidence>